<name>A0A062XWD2_9BACT</name>
<dbReference type="EMBL" id="JMFG01000018">
    <property type="protein sequence ID" value="KDA53734.1"/>
    <property type="molecule type" value="Genomic_DNA"/>
</dbReference>
<dbReference type="Proteomes" id="UP000027284">
    <property type="component" value="Unassembled WGS sequence"/>
</dbReference>
<protein>
    <recommendedName>
        <fullName evidence="3">YbjN domain-containing protein</fullName>
    </recommendedName>
</protein>
<organism evidence="1 2">
    <name type="scientific">Thermoanaerobaculum aquaticum</name>
    <dbReference type="NCBI Taxonomy" id="1312852"/>
    <lineage>
        <taxon>Bacteria</taxon>
        <taxon>Pseudomonadati</taxon>
        <taxon>Acidobacteriota</taxon>
        <taxon>Thermoanaerobaculia</taxon>
        <taxon>Thermoanaerobaculales</taxon>
        <taxon>Thermoanaerobaculaceae</taxon>
        <taxon>Thermoanaerobaculum</taxon>
    </lineage>
</organism>
<dbReference type="STRING" id="1312852.EG19_03195"/>
<proteinExistence type="predicted"/>
<gene>
    <name evidence="1" type="ORF">EG19_03195</name>
</gene>
<dbReference type="Pfam" id="PF10722">
    <property type="entry name" value="YbjN"/>
    <property type="match status" value="1"/>
</dbReference>
<accession>A0A062XWD2</accession>
<comment type="caution">
    <text evidence="1">The sequence shown here is derived from an EMBL/GenBank/DDBJ whole genome shotgun (WGS) entry which is preliminary data.</text>
</comment>
<evidence type="ECO:0000313" key="2">
    <source>
        <dbReference type="Proteomes" id="UP000027284"/>
    </source>
</evidence>
<keyword evidence="2" id="KW-1185">Reference proteome</keyword>
<dbReference type="CDD" id="cd17033">
    <property type="entry name" value="DR1245-like"/>
    <property type="match status" value="1"/>
</dbReference>
<evidence type="ECO:0000313" key="1">
    <source>
        <dbReference type="EMBL" id="KDA53734.1"/>
    </source>
</evidence>
<dbReference type="AlphaFoldDB" id="A0A062XWD2"/>
<sequence>MEQSMGLYEKLVEFFKRDNWEFRTIPHYQAIEMGVAGENSTYRLVALADEERSIVRFLVFLEGKIPEPRRRDIMEFLTRANYGLLLGNFEMDLSDGEVRFRCSTSTEGSELSYEQYRNMLYISVGIMDRYYPGLQRVVQGSADPAAAIADIES</sequence>
<dbReference type="InterPro" id="IPR019660">
    <property type="entry name" value="Put_sensory_transdc_reg_YbjN"/>
</dbReference>
<evidence type="ECO:0008006" key="3">
    <source>
        <dbReference type="Google" id="ProtNLM"/>
    </source>
</evidence>
<reference evidence="1 2" key="1">
    <citation type="submission" date="2014-04" db="EMBL/GenBank/DDBJ databases">
        <title>The Genome Sequence of Thermoanaerobaculum aquaticum MP-01, The First Cultivated Group 23 Acidobacterium.</title>
        <authorList>
            <person name="Stamps B.W."/>
            <person name="Losey N.A."/>
            <person name="Lawson P.A."/>
            <person name="Stevenson B.S."/>
        </authorList>
    </citation>
    <scope>NUCLEOTIDE SEQUENCE [LARGE SCALE GENOMIC DNA]</scope>
    <source>
        <strain evidence="1 2">MP-01</strain>
    </source>
</reference>